<proteinExistence type="predicted"/>
<evidence type="ECO:0000313" key="1">
    <source>
        <dbReference type="EMBL" id="KKR90823.1"/>
    </source>
</evidence>
<reference evidence="1 2" key="1">
    <citation type="journal article" date="2015" name="Nature">
        <title>rRNA introns, odd ribosomes, and small enigmatic genomes across a large radiation of phyla.</title>
        <authorList>
            <person name="Brown C.T."/>
            <person name="Hug L.A."/>
            <person name="Thomas B.C."/>
            <person name="Sharon I."/>
            <person name="Castelle C.J."/>
            <person name="Singh A."/>
            <person name="Wilkins M.J."/>
            <person name="Williams K.H."/>
            <person name="Banfield J.F."/>
        </authorList>
    </citation>
    <scope>NUCLEOTIDE SEQUENCE [LARGE SCALE GENOMIC DNA]</scope>
</reference>
<evidence type="ECO:0000313" key="2">
    <source>
        <dbReference type="Proteomes" id="UP000034275"/>
    </source>
</evidence>
<accession>A0A0G0UPY8</accession>
<gene>
    <name evidence="1" type="ORF">UU39_C0008G0005</name>
</gene>
<name>A0A0G0UPY8_9BACT</name>
<organism evidence="1 2">
    <name type="scientific">Candidatus Woesebacteria bacterium GW2011_GWD1_41_12</name>
    <dbReference type="NCBI Taxonomy" id="1618593"/>
    <lineage>
        <taxon>Bacteria</taxon>
        <taxon>Candidatus Woeseibacteriota</taxon>
    </lineage>
</organism>
<protein>
    <submittedName>
        <fullName evidence="1">Uncharacterized protein</fullName>
    </submittedName>
</protein>
<dbReference type="Proteomes" id="UP000034275">
    <property type="component" value="Unassembled WGS sequence"/>
</dbReference>
<comment type="caution">
    <text evidence="1">The sequence shown here is derived from an EMBL/GenBank/DDBJ whole genome shotgun (WGS) entry which is preliminary data.</text>
</comment>
<sequence length="231" mass="26457">MDDKSTFTPDLKTLEYLLKHLESEGVQYTGCTWSTKFQGIRLEDGHLVAENHVTVMAEGKFYRSTLIEKTKLSDGSKFRSLMLIENSAGRDKIGDVFVEVRLDPQDGRYKVRIQMEQVFSDENEYELKPRAVRSSVDNSEQALSRRVVDFPGGIRSNPARISGLRIAQHFAHPGWGVNLDQGEFMDIFDYSDSTDAMGHSTLLKALKYYDAEVADEMYKQMRDPDRRKKVD</sequence>
<dbReference type="EMBL" id="LCAL01000008">
    <property type="protein sequence ID" value="KKR90823.1"/>
    <property type="molecule type" value="Genomic_DNA"/>
</dbReference>
<dbReference type="AlphaFoldDB" id="A0A0G0UPY8"/>